<dbReference type="CDD" id="cd00082">
    <property type="entry name" value="HisKA"/>
    <property type="match status" value="1"/>
</dbReference>
<evidence type="ECO:0000256" key="3">
    <source>
        <dbReference type="ARBA" id="ARBA00022553"/>
    </source>
</evidence>
<keyword evidence="7" id="KW-1185">Reference proteome</keyword>
<feature type="domain" description="Histidine kinase" evidence="5">
    <location>
        <begin position="128"/>
        <end position="333"/>
    </location>
</feature>
<dbReference type="EMBL" id="MBPK01000009">
    <property type="protein sequence ID" value="PKT82172.1"/>
    <property type="molecule type" value="Genomic_DNA"/>
</dbReference>
<name>A0A2N3PKQ4_9HELI</name>
<evidence type="ECO:0000313" key="6">
    <source>
        <dbReference type="EMBL" id="PKT82172.1"/>
    </source>
</evidence>
<dbReference type="SUPFAM" id="SSF47384">
    <property type="entry name" value="Homodimeric domain of signal transducing histidine kinase"/>
    <property type="match status" value="1"/>
</dbReference>
<dbReference type="Gene3D" id="1.10.287.130">
    <property type="match status" value="1"/>
</dbReference>
<dbReference type="SUPFAM" id="SSF55874">
    <property type="entry name" value="ATPase domain of HSP90 chaperone/DNA topoisomerase II/histidine kinase"/>
    <property type="match status" value="1"/>
</dbReference>
<feature type="transmembrane region" description="Helical" evidence="4">
    <location>
        <begin position="54"/>
        <end position="74"/>
    </location>
</feature>
<evidence type="ECO:0000256" key="2">
    <source>
        <dbReference type="ARBA" id="ARBA00012438"/>
    </source>
</evidence>
<dbReference type="InterPro" id="IPR003594">
    <property type="entry name" value="HATPase_dom"/>
</dbReference>
<comment type="caution">
    <text evidence="6">The sequence shown here is derived from an EMBL/GenBank/DDBJ whole genome shotgun (WGS) entry which is preliminary data.</text>
</comment>
<evidence type="ECO:0000313" key="7">
    <source>
        <dbReference type="Proteomes" id="UP000233350"/>
    </source>
</evidence>
<evidence type="ECO:0000259" key="5">
    <source>
        <dbReference type="PROSITE" id="PS50109"/>
    </source>
</evidence>
<dbReference type="PROSITE" id="PS50109">
    <property type="entry name" value="HIS_KIN"/>
    <property type="match status" value="1"/>
</dbReference>
<dbReference type="PANTHER" id="PTHR43547">
    <property type="entry name" value="TWO-COMPONENT HISTIDINE KINASE"/>
    <property type="match status" value="1"/>
</dbReference>
<dbReference type="OrthoDB" id="9762826at2"/>
<dbReference type="GO" id="GO:0000155">
    <property type="term" value="F:phosphorelay sensor kinase activity"/>
    <property type="evidence" value="ECO:0007669"/>
    <property type="project" value="InterPro"/>
</dbReference>
<dbReference type="SMART" id="SM00387">
    <property type="entry name" value="HATPase_c"/>
    <property type="match status" value="1"/>
</dbReference>
<sequence>MAVFSTFFYACLHIVTYQNIESKLQQTIKQDPFNEKISQIQQDISQEVRNLETFGIVLVALNCAFWILIITLLWKEKQRLKTTIATLNTLSEPSAFKSLEKNPLEQALKGLLERIQEYYEIQKQLYSGIAHELKTPLAVIKAKCEVTLLKPRENVVYINALKENIQSVNVAQASIKALFDLQNCQIHKESPKKLVIQNELENITRDFALLHKDRKFDYKLQAQGLELAIQPSLLRQIIQNFLQNAFKFTPKDKAVSLKSYVENGILKIEVLDEGCGIATNFDVFAPFKKNGEQEGIGLGLFLAKRAAQALGGEIKLENRKDTQGAIATFTLKI</sequence>
<comment type="catalytic activity">
    <reaction evidence="1">
        <text>ATP + protein L-histidine = ADP + protein N-phospho-L-histidine.</text>
        <dbReference type="EC" id="2.7.13.3"/>
    </reaction>
</comment>
<dbReference type="PANTHER" id="PTHR43547:SF2">
    <property type="entry name" value="HYBRID SIGNAL TRANSDUCTION HISTIDINE KINASE C"/>
    <property type="match status" value="1"/>
</dbReference>
<reference evidence="6 7" key="1">
    <citation type="submission" date="2016-07" db="EMBL/GenBank/DDBJ databases">
        <title>Detection of Helicobacter winghamensis from caecal content of red fox (Vulpes vulpes).</title>
        <authorList>
            <person name="Zanoni R.G."/>
            <person name="Florio D."/>
            <person name="Caffara M."/>
            <person name="Renzi M."/>
            <person name="Parisi A."/>
            <person name="Pasquali F."/>
            <person name="Manfreda G."/>
        </authorList>
    </citation>
    <scope>NUCLEOTIDE SEQUENCE [LARGE SCALE GENOMIC DNA]</scope>
    <source>
        <strain evidence="6 7">295_13</strain>
    </source>
</reference>
<dbReference type="InterPro" id="IPR003661">
    <property type="entry name" value="HisK_dim/P_dom"/>
</dbReference>
<dbReference type="Pfam" id="PF02518">
    <property type="entry name" value="HATPase_c"/>
    <property type="match status" value="1"/>
</dbReference>
<proteinExistence type="predicted"/>
<dbReference type="PRINTS" id="PR00344">
    <property type="entry name" value="BCTRLSENSOR"/>
</dbReference>
<accession>A0A2N3PKQ4</accession>
<dbReference type="AlphaFoldDB" id="A0A2N3PKQ4"/>
<dbReference type="InterPro" id="IPR005467">
    <property type="entry name" value="His_kinase_dom"/>
</dbReference>
<dbReference type="EC" id="2.7.13.3" evidence="2"/>
<keyword evidence="3" id="KW-0597">Phosphoprotein</keyword>
<evidence type="ECO:0000256" key="4">
    <source>
        <dbReference type="SAM" id="Phobius"/>
    </source>
</evidence>
<keyword evidence="4" id="KW-0812">Transmembrane</keyword>
<evidence type="ECO:0000256" key="1">
    <source>
        <dbReference type="ARBA" id="ARBA00000085"/>
    </source>
</evidence>
<dbReference type="InterPro" id="IPR004358">
    <property type="entry name" value="Sig_transdc_His_kin-like_C"/>
</dbReference>
<keyword evidence="4" id="KW-0472">Membrane</keyword>
<dbReference type="InterPro" id="IPR036890">
    <property type="entry name" value="HATPase_C_sf"/>
</dbReference>
<dbReference type="InterPro" id="IPR036097">
    <property type="entry name" value="HisK_dim/P_sf"/>
</dbReference>
<dbReference type="Gene3D" id="3.30.565.10">
    <property type="entry name" value="Histidine kinase-like ATPase, C-terminal domain"/>
    <property type="match status" value="1"/>
</dbReference>
<protein>
    <recommendedName>
        <fullName evidence="2">histidine kinase</fullName>
        <ecNumber evidence="2">2.7.13.3</ecNumber>
    </recommendedName>
</protein>
<keyword evidence="4" id="KW-1133">Transmembrane helix</keyword>
<gene>
    <name evidence="6" type="ORF">BCM31_05205</name>
</gene>
<dbReference type="STRING" id="556267.HWAG_01478"/>
<dbReference type="Proteomes" id="UP000233350">
    <property type="component" value="Unassembled WGS sequence"/>
</dbReference>
<organism evidence="6 7">
    <name type="scientific">Helicobacter winghamensis</name>
    <dbReference type="NCBI Taxonomy" id="157268"/>
    <lineage>
        <taxon>Bacteria</taxon>
        <taxon>Pseudomonadati</taxon>
        <taxon>Campylobacterota</taxon>
        <taxon>Epsilonproteobacteria</taxon>
        <taxon>Campylobacterales</taxon>
        <taxon>Helicobacteraceae</taxon>
        <taxon>Helicobacter</taxon>
    </lineage>
</organism>